<accession>A0ABY7EWR8</accession>
<protein>
    <submittedName>
        <fullName evidence="1">Uncharacterized protein</fullName>
    </submittedName>
</protein>
<organism evidence="1 2">
    <name type="scientific">Mya arenaria</name>
    <name type="common">Soft-shell clam</name>
    <dbReference type="NCBI Taxonomy" id="6604"/>
    <lineage>
        <taxon>Eukaryota</taxon>
        <taxon>Metazoa</taxon>
        <taxon>Spiralia</taxon>
        <taxon>Lophotrochozoa</taxon>
        <taxon>Mollusca</taxon>
        <taxon>Bivalvia</taxon>
        <taxon>Autobranchia</taxon>
        <taxon>Heteroconchia</taxon>
        <taxon>Euheterodonta</taxon>
        <taxon>Imparidentia</taxon>
        <taxon>Neoheterodontei</taxon>
        <taxon>Myida</taxon>
        <taxon>Myoidea</taxon>
        <taxon>Myidae</taxon>
        <taxon>Mya</taxon>
    </lineage>
</organism>
<dbReference type="Proteomes" id="UP001164746">
    <property type="component" value="Chromosome 8"/>
</dbReference>
<proteinExistence type="predicted"/>
<reference evidence="1" key="1">
    <citation type="submission" date="2022-11" db="EMBL/GenBank/DDBJ databases">
        <title>Centuries of genome instability and evolution in soft-shell clam transmissible cancer (bioRxiv).</title>
        <authorList>
            <person name="Hart S.F.M."/>
            <person name="Yonemitsu M.A."/>
            <person name="Giersch R.M."/>
            <person name="Beal B.F."/>
            <person name="Arriagada G."/>
            <person name="Davis B.W."/>
            <person name="Ostrander E.A."/>
            <person name="Goff S.P."/>
            <person name="Metzger M.J."/>
        </authorList>
    </citation>
    <scope>NUCLEOTIDE SEQUENCE</scope>
    <source>
        <strain evidence="1">MELC-2E11</strain>
        <tissue evidence="1">Siphon/mantle</tissue>
    </source>
</reference>
<feature type="non-terminal residue" evidence="1">
    <location>
        <position position="1"/>
    </location>
</feature>
<gene>
    <name evidence="1" type="ORF">MAR_025801</name>
</gene>
<dbReference type="EMBL" id="CP111019">
    <property type="protein sequence ID" value="WAR11621.1"/>
    <property type="molecule type" value="Genomic_DNA"/>
</dbReference>
<evidence type="ECO:0000313" key="1">
    <source>
        <dbReference type="EMBL" id="WAR11621.1"/>
    </source>
</evidence>
<keyword evidence="2" id="KW-1185">Reference proteome</keyword>
<name>A0ABY7EWR8_MYAAR</name>
<evidence type="ECO:0000313" key="2">
    <source>
        <dbReference type="Proteomes" id="UP001164746"/>
    </source>
</evidence>
<sequence length="98" mass="11287">MAKMVGNRVTEMVRIGQVIKKNARGDLNLVKVRAQNMKIDRRLMMRPVAREVFTKIGEIMFQVGNVRDPLTGRLCRGTEYVDETSRFQEQTRRGSSES</sequence>